<dbReference type="InterPro" id="IPR046867">
    <property type="entry name" value="AldOxase/xan_DH_MoCoBD2"/>
</dbReference>
<dbReference type="SUPFAM" id="SSF56003">
    <property type="entry name" value="Molybdenum cofactor-binding domain"/>
    <property type="match status" value="2"/>
</dbReference>
<dbReference type="InterPro" id="IPR006311">
    <property type="entry name" value="TAT_signal"/>
</dbReference>
<dbReference type="SMART" id="SM01008">
    <property type="entry name" value="Ald_Xan_dh_C"/>
    <property type="match status" value="1"/>
</dbReference>
<dbReference type="Pfam" id="PF02738">
    <property type="entry name" value="MoCoBD_1"/>
    <property type="match status" value="1"/>
</dbReference>
<dbReference type="Proteomes" id="UP000310095">
    <property type="component" value="Unassembled WGS sequence"/>
</dbReference>
<protein>
    <submittedName>
        <fullName evidence="3">Xanthine dehydrogenase family protein molybdopterin-binding subunit</fullName>
    </submittedName>
</protein>
<proteinExistence type="predicted"/>
<sequence length="771" mass="83564">MNRLPQDFALSNLSRRGFLKGVGATGALVLAASWGWQEAFAEDKKFGADGMPHGWVDDPKVYVSIASDGSVTVICNRSEMGQGVRTSLSMVVADELDADWAQVKVRQAPGDEVRFGNQDTDGSRSMRHWYEPMRRCGAAARTMLEQAAAAQWQVPLAQCRAQLHKVVHQPTGRELGYGALAAAAGALAVPARDSLRLKQPGEFRYIGKEATRAIDGQDIVNGRAVYGADVHFDGMLFAAVARPRVYGGKVKSVDDSAALKVPGVIKVMPIDSRPLPSEFQPLGGVAVVASNTWAAIKGRDALRIEWEDGANAGYDSIQYRKQLEAAARQPGKVVRSTGNLDEALKGAESSLEASYYLPHLAQAPMEPMVAVARFQDGRCEAWAPSQAPQVTRERIAERLGIGFEQVTVNVTLLGGGFGRKSKPDFILEAAILAKAFPGKAVRVQWTREDDIHNSYFHTVSAEYLKAGLNKDGLPAAWLHRTVAPSITALFAPGMNHEGAFELGMGFTNMAYAIPNVRLENPEAAAHTRVGWYRSVSNIPHGFAIQSFVDELAHKAGQDPLQYQLKLLGPDRQIDPRTLSEEWNYGESPERYPIDTGRLRTVLETAAKAAGWGRSLPKGRGLGLAVHYSFVTYVAAVIEVEVKDDGTLIVHQADIAVDCGPQINPERIRSQFEGACVMGLGNAVLGEISFKEGKVQQDNFHMYEVARMSLAPKQVQVHLVTPPGDVPLGGVGEPGVPPIAPALCNAIFAATGKRIRNLPVRYQLQGWQQASA</sequence>
<organism evidence="3 4">
    <name type="scientific">Pseudomonas protegens</name>
    <dbReference type="NCBI Taxonomy" id="380021"/>
    <lineage>
        <taxon>Bacteria</taxon>
        <taxon>Pseudomonadati</taxon>
        <taxon>Pseudomonadota</taxon>
        <taxon>Gammaproteobacteria</taxon>
        <taxon>Pseudomonadales</taxon>
        <taxon>Pseudomonadaceae</taxon>
        <taxon>Pseudomonas</taxon>
    </lineage>
</organism>
<evidence type="ECO:0000313" key="4">
    <source>
        <dbReference type="Proteomes" id="UP000310095"/>
    </source>
</evidence>
<accession>A0ABY2VGW7</accession>
<evidence type="ECO:0000256" key="1">
    <source>
        <dbReference type="ARBA" id="ARBA00022729"/>
    </source>
</evidence>
<dbReference type="Pfam" id="PF20256">
    <property type="entry name" value="MoCoBD_2"/>
    <property type="match status" value="2"/>
</dbReference>
<dbReference type="InterPro" id="IPR019546">
    <property type="entry name" value="TAT_signal_bac_arc"/>
</dbReference>
<name>A0ABY2VGW7_9PSED</name>
<evidence type="ECO:0000259" key="2">
    <source>
        <dbReference type="SMART" id="SM01008"/>
    </source>
</evidence>
<dbReference type="InterPro" id="IPR052516">
    <property type="entry name" value="N-heterocyclic_Hydroxylase"/>
</dbReference>
<gene>
    <name evidence="3" type="ORF">FEF10_12370</name>
</gene>
<dbReference type="PROSITE" id="PS51318">
    <property type="entry name" value="TAT"/>
    <property type="match status" value="1"/>
</dbReference>
<feature type="domain" description="Aldehyde oxidase/xanthine dehydrogenase a/b hammerhead" evidence="2">
    <location>
        <begin position="221"/>
        <end position="310"/>
    </location>
</feature>
<comment type="caution">
    <text evidence="3">The sequence shown here is derived from an EMBL/GenBank/DDBJ whole genome shotgun (WGS) entry which is preliminary data.</text>
</comment>
<dbReference type="RefSeq" id="WP_011060108.1">
    <property type="nucleotide sequence ID" value="NZ_CP022097.2"/>
</dbReference>
<dbReference type="InterPro" id="IPR008274">
    <property type="entry name" value="AldOxase/xan_DH_MoCoBD1"/>
</dbReference>
<dbReference type="EMBL" id="VAVY01000002">
    <property type="protein sequence ID" value="TMM64031.1"/>
    <property type="molecule type" value="Genomic_DNA"/>
</dbReference>
<dbReference type="InterPro" id="IPR012368">
    <property type="entry name" value="OxRdtase_Mopterin-bd_su_IorB"/>
</dbReference>
<keyword evidence="1" id="KW-0732">Signal</keyword>
<dbReference type="PANTHER" id="PTHR47495">
    <property type="entry name" value="ALDEHYDE DEHYDROGENASE"/>
    <property type="match status" value="1"/>
</dbReference>
<dbReference type="Gene3D" id="3.30.365.10">
    <property type="entry name" value="Aldehyde oxidase/xanthine dehydrogenase, molybdopterin binding domain"/>
    <property type="match status" value="4"/>
</dbReference>
<reference evidence="3 4" key="1">
    <citation type="submission" date="2019-05" db="EMBL/GenBank/DDBJ databases">
        <title>Identification and Biocontrol Activity Analysis of Biocontrol Strain PF-1 Based on Genome-wide Data.</title>
        <authorList>
            <person name="Qi J."/>
        </authorList>
    </citation>
    <scope>NUCLEOTIDE SEQUENCE [LARGE SCALE GENOMIC DNA]</scope>
    <source>
        <strain evidence="3 4">PF-1</strain>
    </source>
</reference>
<dbReference type="PANTHER" id="PTHR47495:SF3">
    <property type="entry name" value="BLR6219 PROTEIN"/>
    <property type="match status" value="1"/>
</dbReference>
<dbReference type="InterPro" id="IPR037165">
    <property type="entry name" value="AldOxase/xan_DH_Mopterin-bd_sf"/>
</dbReference>
<dbReference type="NCBIfam" id="TIGR01409">
    <property type="entry name" value="TAT_signal_seq"/>
    <property type="match status" value="1"/>
</dbReference>
<dbReference type="PIRSF" id="PIRSF036389">
    <property type="entry name" value="IOR_B"/>
    <property type="match status" value="1"/>
</dbReference>
<dbReference type="Gene3D" id="3.90.1170.50">
    <property type="entry name" value="Aldehyde oxidase/xanthine dehydrogenase, a/b hammerhead"/>
    <property type="match status" value="1"/>
</dbReference>
<dbReference type="InterPro" id="IPR000674">
    <property type="entry name" value="Ald_Oxase/Xan_DH_a/b"/>
</dbReference>
<keyword evidence="4" id="KW-1185">Reference proteome</keyword>
<evidence type="ECO:0000313" key="3">
    <source>
        <dbReference type="EMBL" id="TMM64031.1"/>
    </source>
</evidence>